<dbReference type="Proteomes" id="UP000622648">
    <property type="component" value="Unassembled WGS sequence"/>
</dbReference>
<name>A0ABQ1STA9_9SPHI</name>
<dbReference type="EMBL" id="BMJO01000004">
    <property type="protein sequence ID" value="GGE58942.1"/>
    <property type="molecule type" value="Genomic_DNA"/>
</dbReference>
<accession>A0ABQ1STA9</accession>
<evidence type="ECO:0000313" key="2">
    <source>
        <dbReference type="EMBL" id="GGE58942.1"/>
    </source>
</evidence>
<evidence type="ECO:0000256" key="1">
    <source>
        <dbReference type="SAM" id="MobiDB-lite"/>
    </source>
</evidence>
<protein>
    <submittedName>
        <fullName evidence="2">Uncharacterized protein</fullName>
    </submittedName>
</protein>
<feature type="compositionally biased region" description="Basic and acidic residues" evidence="1">
    <location>
        <begin position="1"/>
        <end position="20"/>
    </location>
</feature>
<reference evidence="3" key="1">
    <citation type="journal article" date="2019" name="Int. J. Syst. Evol. Microbiol.">
        <title>The Global Catalogue of Microorganisms (GCM) 10K type strain sequencing project: providing services to taxonomists for standard genome sequencing and annotation.</title>
        <authorList>
            <consortium name="The Broad Institute Genomics Platform"/>
            <consortium name="The Broad Institute Genome Sequencing Center for Infectious Disease"/>
            <person name="Wu L."/>
            <person name="Ma J."/>
        </authorList>
    </citation>
    <scope>NUCLEOTIDE SEQUENCE [LARGE SCALE GENOMIC DNA]</scope>
    <source>
        <strain evidence="3">CGMCC 1.15644</strain>
    </source>
</reference>
<evidence type="ECO:0000313" key="3">
    <source>
        <dbReference type="Proteomes" id="UP000622648"/>
    </source>
</evidence>
<feature type="region of interest" description="Disordered" evidence="1">
    <location>
        <begin position="1"/>
        <end position="55"/>
    </location>
</feature>
<organism evidence="2 3">
    <name type="scientific">Pedobacter psychrotolerans</name>
    <dbReference type="NCBI Taxonomy" id="1843235"/>
    <lineage>
        <taxon>Bacteria</taxon>
        <taxon>Pseudomonadati</taxon>
        <taxon>Bacteroidota</taxon>
        <taxon>Sphingobacteriia</taxon>
        <taxon>Sphingobacteriales</taxon>
        <taxon>Sphingobacteriaceae</taxon>
        <taxon>Pedobacter</taxon>
    </lineage>
</organism>
<comment type="caution">
    <text evidence="2">The sequence shown here is derived from an EMBL/GenBank/DDBJ whole genome shotgun (WGS) entry which is preliminary data.</text>
</comment>
<feature type="compositionally biased region" description="Acidic residues" evidence="1">
    <location>
        <begin position="43"/>
        <end position="55"/>
    </location>
</feature>
<feature type="compositionally biased region" description="Basic and acidic residues" evidence="1">
    <location>
        <begin position="28"/>
        <end position="42"/>
    </location>
</feature>
<sequence>MIETKMHNMKDPKEQEEKALAENVNPEVKPHEDSNWNEHQQIDEEGNELDPEDIK</sequence>
<proteinExistence type="predicted"/>
<gene>
    <name evidence="2" type="ORF">GCM10011413_26800</name>
</gene>
<keyword evidence="3" id="KW-1185">Reference proteome</keyword>